<dbReference type="InterPro" id="IPR052168">
    <property type="entry name" value="Cytochrome_b561_oxidase"/>
</dbReference>
<comment type="similarity">
    <text evidence="12">Belongs to the cytochrome b561 family.</text>
</comment>
<evidence type="ECO:0000313" key="15">
    <source>
        <dbReference type="EMBL" id="UXI68184.1"/>
    </source>
</evidence>
<feature type="transmembrane region" description="Helical" evidence="13">
    <location>
        <begin position="94"/>
        <end position="114"/>
    </location>
</feature>
<keyword evidence="5" id="KW-0349">Heme</keyword>
<evidence type="ECO:0000256" key="2">
    <source>
        <dbReference type="ARBA" id="ARBA00004651"/>
    </source>
</evidence>
<evidence type="ECO:0000256" key="8">
    <source>
        <dbReference type="ARBA" id="ARBA00022982"/>
    </source>
</evidence>
<dbReference type="RefSeq" id="WP_261695146.1">
    <property type="nucleotide sequence ID" value="NZ_CP104694.1"/>
</dbReference>
<dbReference type="PANTHER" id="PTHR30529">
    <property type="entry name" value="CYTOCHROME B561"/>
    <property type="match status" value="1"/>
</dbReference>
<keyword evidence="6 13" id="KW-0812">Transmembrane</keyword>
<dbReference type="EMBL" id="CP104694">
    <property type="protein sequence ID" value="UXI68184.1"/>
    <property type="molecule type" value="Genomic_DNA"/>
</dbReference>
<comment type="cofactor">
    <cofactor evidence="1">
        <name>heme b</name>
        <dbReference type="ChEBI" id="CHEBI:60344"/>
    </cofactor>
</comment>
<keyword evidence="4" id="KW-1003">Cell membrane</keyword>
<dbReference type="InterPro" id="IPR011577">
    <property type="entry name" value="Cyt_b561_bac/Ni-Hgenase"/>
</dbReference>
<name>A0ABY6BEL2_9GAMM</name>
<dbReference type="Proteomes" id="UP001064632">
    <property type="component" value="Chromosome"/>
</dbReference>
<keyword evidence="11 13" id="KW-0472">Membrane</keyword>
<sequence>MIVEPAAPRERHTRLLRWLHWLSAVLVVAASVLAEIREFIPRGVPVRAALMQWHMATGLALLALYLPRVAARLLGNAPAAPPEAFAGARQLERLLHGLIYGVLLVQPLLGLAAAQAAGRTITLPLVSAIVPALPGIGGAWEGALENAHSLLGRLFYGLIALHVGAALWHHLVRRDATLRRML</sequence>
<keyword evidence="10" id="KW-0408">Iron</keyword>
<dbReference type="PANTHER" id="PTHR30529:SF1">
    <property type="entry name" value="CYTOCHROME B561 HOMOLOG 2"/>
    <property type="match status" value="1"/>
</dbReference>
<dbReference type="SUPFAM" id="SSF81342">
    <property type="entry name" value="Transmembrane di-heme cytochromes"/>
    <property type="match status" value="1"/>
</dbReference>
<keyword evidence="9 13" id="KW-1133">Transmembrane helix</keyword>
<evidence type="ECO:0000256" key="10">
    <source>
        <dbReference type="ARBA" id="ARBA00023004"/>
    </source>
</evidence>
<evidence type="ECO:0000256" key="1">
    <source>
        <dbReference type="ARBA" id="ARBA00001970"/>
    </source>
</evidence>
<evidence type="ECO:0000256" key="13">
    <source>
        <dbReference type="SAM" id="Phobius"/>
    </source>
</evidence>
<keyword evidence="3" id="KW-0813">Transport</keyword>
<gene>
    <name evidence="15" type="ORF">N4264_00585</name>
</gene>
<dbReference type="Pfam" id="PF01292">
    <property type="entry name" value="Ni_hydr_CYTB"/>
    <property type="match status" value="1"/>
</dbReference>
<evidence type="ECO:0000256" key="12">
    <source>
        <dbReference type="ARBA" id="ARBA00037975"/>
    </source>
</evidence>
<keyword evidence="16" id="KW-1185">Reference proteome</keyword>
<comment type="subcellular location">
    <subcellularLocation>
        <location evidence="2">Cell membrane</location>
        <topology evidence="2">Multi-pass membrane protein</topology>
    </subcellularLocation>
</comment>
<feature type="domain" description="Cytochrome b561 bacterial/Ni-hydrogenase" evidence="14">
    <location>
        <begin position="11"/>
        <end position="182"/>
    </location>
</feature>
<evidence type="ECO:0000256" key="7">
    <source>
        <dbReference type="ARBA" id="ARBA00022723"/>
    </source>
</evidence>
<proteinExistence type="inferred from homology"/>
<feature type="transmembrane region" description="Helical" evidence="13">
    <location>
        <begin position="18"/>
        <end position="36"/>
    </location>
</feature>
<evidence type="ECO:0000313" key="16">
    <source>
        <dbReference type="Proteomes" id="UP001064632"/>
    </source>
</evidence>
<evidence type="ECO:0000256" key="6">
    <source>
        <dbReference type="ARBA" id="ARBA00022692"/>
    </source>
</evidence>
<evidence type="ECO:0000259" key="14">
    <source>
        <dbReference type="Pfam" id="PF01292"/>
    </source>
</evidence>
<feature type="transmembrane region" description="Helical" evidence="13">
    <location>
        <begin position="48"/>
        <end position="66"/>
    </location>
</feature>
<keyword evidence="8" id="KW-0249">Electron transport</keyword>
<dbReference type="Gene3D" id="1.20.950.20">
    <property type="entry name" value="Transmembrane di-heme cytochromes, Chain C"/>
    <property type="match status" value="1"/>
</dbReference>
<feature type="transmembrane region" description="Helical" evidence="13">
    <location>
        <begin position="154"/>
        <end position="172"/>
    </location>
</feature>
<evidence type="ECO:0000256" key="5">
    <source>
        <dbReference type="ARBA" id="ARBA00022617"/>
    </source>
</evidence>
<evidence type="ECO:0000256" key="9">
    <source>
        <dbReference type="ARBA" id="ARBA00022989"/>
    </source>
</evidence>
<organism evidence="15 16">
    <name type="scientific">Tahibacter amnicola</name>
    <dbReference type="NCBI Taxonomy" id="2976241"/>
    <lineage>
        <taxon>Bacteria</taxon>
        <taxon>Pseudomonadati</taxon>
        <taxon>Pseudomonadota</taxon>
        <taxon>Gammaproteobacteria</taxon>
        <taxon>Lysobacterales</taxon>
        <taxon>Rhodanobacteraceae</taxon>
        <taxon>Tahibacter</taxon>
    </lineage>
</organism>
<keyword evidence="7" id="KW-0479">Metal-binding</keyword>
<accession>A0ABY6BEL2</accession>
<reference evidence="15" key="1">
    <citation type="submission" date="2022-09" db="EMBL/GenBank/DDBJ databases">
        <title>Tahibacter sp. nov., isolated from a fresh water.</title>
        <authorList>
            <person name="Baek J.H."/>
            <person name="Lee J.K."/>
            <person name="Kim J.M."/>
            <person name="Jeon C.O."/>
        </authorList>
    </citation>
    <scope>NUCLEOTIDE SEQUENCE</scope>
    <source>
        <strain evidence="15">W38</strain>
    </source>
</reference>
<evidence type="ECO:0000256" key="11">
    <source>
        <dbReference type="ARBA" id="ARBA00023136"/>
    </source>
</evidence>
<evidence type="ECO:0000256" key="4">
    <source>
        <dbReference type="ARBA" id="ARBA00022475"/>
    </source>
</evidence>
<evidence type="ECO:0000256" key="3">
    <source>
        <dbReference type="ARBA" id="ARBA00022448"/>
    </source>
</evidence>
<dbReference type="InterPro" id="IPR016174">
    <property type="entry name" value="Di-haem_cyt_TM"/>
</dbReference>
<protein>
    <submittedName>
        <fullName evidence="15">Cytochrome b/b6 domain-containing protein</fullName>
    </submittedName>
</protein>